<keyword evidence="2" id="KW-1185">Reference proteome</keyword>
<dbReference type="AlphaFoldDB" id="A0A401WEJ1"/>
<name>A0A401WEJ1_STREY</name>
<reference evidence="1 2" key="1">
    <citation type="submission" date="2018-11" db="EMBL/GenBank/DDBJ databases">
        <title>Whole genome sequence of Streptomyces paromomycinus NBRC 15454(T).</title>
        <authorList>
            <person name="Komaki H."/>
            <person name="Tamura T."/>
        </authorList>
    </citation>
    <scope>NUCLEOTIDE SEQUENCE [LARGE SCALE GENOMIC DNA]</scope>
    <source>
        <strain evidence="1 2">NBRC 15454</strain>
    </source>
</reference>
<organism evidence="1 2">
    <name type="scientific">Streptomyces paromomycinus</name>
    <name type="common">Streptomyces rimosus subsp. paromomycinus</name>
    <dbReference type="NCBI Taxonomy" id="92743"/>
    <lineage>
        <taxon>Bacteria</taxon>
        <taxon>Bacillati</taxon>
        <taxon>Actinomycetota</taxon>
        <taxon>Actinomycetes</taxon>
        <taxon>Kitasatosporales</taxon>
        <taxon>Streptomycetaceae</taxon>
        <taxon>Streptomyces</taxon>
    </lineage>
</organism>
<comment type="caution">
    <text evidence="1">The sequence shown here is derived from an EMBL/GenBank/DDBJ whole genome shotgun (WGS) entry which is preliminary data.</text>
</comment>
<dbReference type="RefSeq" id="WP_125057804.1">
    <property type="nucleotide sequence ID" value="NZ_BHZD01000001.1"/>
</dbReference>
<evidence type="ECO:0000313" key="1">
    <source>
        <dbReference type="EMBL" id="GCD47764.1"/>
    </source>
</evidence>
<evidence type="ECO:0000313" key="2">
    <source>
        <dbReference type="Proteomes" id="UP000286746"/>
    </source>
</evidence>
<gene>
    <name evidence="1" type="ORF">GKJPGBOP_07557</name>
</gene>
<dbReference type="Proteomes" id="UP000286746">
    <property type="component" value="Unassembled WGS sequence"/>
</dbReference>
<sequence length="97" mass="11100">MSSQPWTIDSIAHVLPHPELRATFMRDVSFTDVQCLPDILERWVRFIEDFEAGRPRVEKLRSHLRESGHLPADYEANLVDVGTEELRADADRSRGAA</sequence>
<protein>
    <submittedName>
        <fullName evidence="1">Uncharacterized protein</fullName>
    </submittedName>
</protein>
<accession>A0A401WEJ1</accession>
<proteinExistence type="predicted"/>
<dbReference type="EMBL" id="BHZD01000001">
    <property type="protein sequence ID" value="GCD47764.1"/>
    <property type="molecule type" value="Genomic_DNA"/>
</dbReference>